<name>A0A0G1RK99_9BACT</name>
<gene>
    <name evidence="1" type="ORF">UX80_C0013G0004</name>
</gene>
<dbReference type="AlphaFoldDB" id="A0A0G1RK99"/>
<proteinExistence type="predicted"/>
<dbReference type="STRING" id="1618358.UX80_C0013G0004"/>
<evidence type="ECO:0000313" key="2">
    <source>
        <dbReference type="Proteomes" id="UP000034307"/>
    </source>
</evidence>
<protein>
    <submittedName>
        <fullName evidence="1">Uncharacterized protein</fullName>
    </submittedName>
</protein>
<evidence type="ECO:0000313" key="1">
    <source>
        <dbReference type="EMBL" id="KKU57556.1"/>
    </source>
</evidence>
<accession>A0A0G1RK99</accession>
<dbReference type="Proteomes" id="UP000034307">
    <property type="component" value="Unassembled WGS sequence"/>
</dbReference>
<organism evidence="1 2">
    <name type="scientific">Candidatus Amesbacteria bacterium GW2011_GWA2_47_11b</name>
    <dbReference type="NCBI Taxonomy" id="1618358"/>
    <lineage>
        <taxon>Bacteria</taxon>
        <taxon>Candidatus Amesiibacteriota</taxon>
    </lineage>
</organism>
<sequence length="143" mass="16188">MKEATELEAEKLALIKKAGETLLCRVREAGVRRVSRRGAKIVNYVYTNLLVNSRKFADAIQQSRPDVSECHLLFTPIFPGPESLGWWTFPYTTPDNPPPQITYRILCEQHFMIAPIGGVFCYVDRNGDAIYCGYASFNAKAPW</sequence>
<comment type="caution">
    <text evidence="1">The sequence shown here is derived from an EMBL/GenBank/DDBJ whole genome shotgun (WGS) entry which is preliminary data.</text>
</comment>
<dbReference type="EMBL" id="LCNO01000013">
    <property type="protein sequence ID" value="KKU57556.1"/>
    <property type="molecule type" value="Genomic_DNA"/>
</dbReference>
<reference evidence="1 2" key="1">
    <citation type="journal article" date="2015" name="Nature">
        <title>rRNA introns, odd ribosomes, and small enigmatic genomes across a large radiation of phyla.</title>
        <authorList>
            <person name="Brown C.T."/>
            <person name="Hug L.A."/>
            <person name="Thomas B.C."/>
            <person name="Sharon I."/>
            <person name="Castelle C.J."/>
            <person name="Singh A."/>
            <person name="Wilkins M.J."/>
            <person name="Williams K.H."/>
            <person name="Banfield J.F."/>
        </authorList>
    </citation>
    <scope>NUCLEOTIDE SEQUENCE [LARGE SCALE GENOMIC DNA]</scope>
</reference>